<evidence type="ECO:0000256" key="1">
    <source>
        <dbReference type="SAM" id="Phobius"/>
    </source>
</evidence>
<dbReference type="HOGENOM" id="CLU_1079449_0_0_1"/>
<keyword evidence="1" id="KW-0812">Transmembrane</keyword>
<feature type="transmembrane region" description="Helical" evidence="1">
    <location>
        <begin position="239"/>
        <end position="257"/>
    </location>
</feature>
<dbReference type="OrthoDB" id="271604at2759"/>
<feature type="transmembrane region" description="Helical" evidence="1">
    <location>
        <begin position="37"/>
        <end position="63"/>
    </location>
</feature>
<dbReference type="Proteomes" id="UP000011087">
    <property type="component" value="Unassembled WGS sequence"/>
</dbReference>
<evidence type="ECO:0000313" key="3">
    <source>
        <dbReference type="EMBL" id="EKX45779.1"/>
    </source>
</evidence>
<dbReference type="GO" id="GO:0004175">
    <property type="term" value="F:endopeptidase activity"/>
    <property type="evidence" value="ECO:0007669"/>
    <property type="project" value="UniProtKB-ARBA"/>
</dbReference>
<dbReference type="AlphaFoldDB" id="L1JCG1"/>
<reference evidence="3 5" key="1">
    <citation type="journal article" date="2012" name="Nature">
        <title>Algal genomes reveal evolutionary mosaicism and the fate of nucleomorphs.</title>
        <authorList>
            <consortium name="DOE Joint Genome Institute"/>
            <person name="Curtis B.A."/>
            <person name="Tanifuji G."/>
            <person name="Burki F."/>
            <person name="Gruber A."/>
            <person name="Irimia M."/>
            <person name="Maruyama S."/>
            <person name="Arias M.C."/>
            <person name="Ball S.G."/>
            <person name="Gile G.H."/>
            <person name="Hirakawa Y."/>
            <person name="Hopkins J.F."/>
            <person name="Kuo A."/>
            <person name="Rensing S.A."/>
            <person name="Schmutz J."/>
            <person name="Symeonidi A."/>
            <person name="Elias M."/>
            <person name="Eveleigh R.J."/>
            <person name="Herman E.K."/>
            <person name="Klute M.J."/>
            <person name="Nakayama T."/>
            <person name="Obornik M."/>
            <person name="Reyes-Prieto A."/>
            <person name="Armbrust E.V."/>
            <person name="Aves S.J."/>
            <person name="Beiko R.G."/>
            <person name="Coutinho P."/>
            <person name="Dacks J.B."/>
            <person name="Durnford D.G."/>
            <person name="Fast N.M."/>
            <person name="Green B.R."/>
            <person name="Grisdale C.J."/>
            <person name="Hempel F."/>
            <person name="Henrissat B."/>
            <person name="Hoppner M.P."/>
            <person name="Ishida K."/>
            <person name="Kim E."/>
            <person name="Koreny L."/>
            <person name="Kroth P.G."/>
            <person name="Liu Y."/>
            <person name="Malik S.B."/>
            <person name="Maier U.G."/>
            <person name="McRose D."/>
            <person name="Mock T."/>
            <person name="Neilson J.A."/>
            <person name="Onodera N.T."/>
            <person name="Poole A.M."/>
            <person name="Pritham E.J."/>
            <person name="Richards T.A."/>
            <person name="Rocap G."/>
            <person name="Roy S.W."/>
            <person name="Sarai C."/>
            <person name="Schaack S."/>
            <person name="Shirato S."/>
            <person name="Slamovits C.H."/>
            <person name="Spencer D.F."/>
            <person name="Suzuki S."/>
            <person name="Worden A.Z."/>
            <person name="Zauner S."/>
            <person name="Barry K."/>
            <person name="Bell C."/>
            <person name="Bharti A.K."/>
            <person name="Crow J.A."/>
            <person name="Grimwood J."/>
            <person name="Kramer R."/>
            <person name="Lindquist E."/>
            <person name="Lucas S."/>
            <person name="Salamov A."/>
            <person name="McFadden G.I."/>
            <person name="Lane C.E."/>
            <person name="Keeling P.J."/>
            <person name="Gray M.W."/>
            <person name="Grigoriev I.V."/>
            <person name="Archibald J.M."/>
        </authorList>
    </citation>
    <scope>NUCLEOTIDE SEQUENCE</scope>
    <source>
        <strain evidence="3 5">CCMP2712</strain>
    </source>
</reference>
<evidence type="ECO:0000313" key="5">
    <source>
        <dbReference type="Proteomes" id="UP000011087"/>
    </source>
</evidence>
<feature type="transmembrane region" description="Helical" evidence="1">
    <location>
        <begin position="136"/>
        <end position="157"/>
    </location>
</feature>
<accession>L1JCG1</accession>
<feature type="transmembrane region" description="Helical" evidence="1">
    <location>
        <begin position="215"/>
        <end position="233"/>
    </location>
</feature>
<dbReference type="GO" id="GO:0080120">
    <property type="term" value="P:CAAX-box protein maturation"/>
    <property type="evidence" value="ECO:0007669"/>
    <property type="project" value="UniProtKB-ARBA"/>
</dbReference>
<dbReference type="Pfam" id="PF02517">
    <property type="entry name" value="Rce1-like"/>
    <property type="match status" value="1"/>
</dbReference>
<dbReference type="PaxDb" id="55529-EKX45779"/>
<reference evidence="5" key="2">
    <citation type="submission" date="2012-11" db="EMBL/GenBank/DDBJ databases">
        <authorList>
            <person name="Kuo A."/>
            <person name="Curtis B.A."/>
            <person name="Tanifuji G."/>
            <person name="Burki F."/>
            <person name="Gruber A."/>
            <person name="Irimia M."/>
            <person name="Maruyama S."/>
            <person name="Arias M.C."/>
            <person name="Ball S.G."/>
            <person name="Gile G.H."/>
            <person name="Hirakawa Y."/>
            <person name="Hopkins J.F."/>
            <person name="Rensing S.A."/>
            <person name="Schmutz J."/>
            <person name="Symeonidi A."/>
            <person name="Elias M."/>
            <person name="Eveleigh R.J."/>
            <person name="Herman E.K."/>
            <person name="Klute M.J."/>
            <person name="Nakayama T."/>
            <person name="Obornik M."/>
            <person name="Reyes-Prieto A."/>
            <person name="Armbrust E.V."/>
            <person name="Aves S.J."/>
            <person name="Beiko R.G."/>
            <person name="Coutinho P."/>
            <person name="Dacks J.B."/>
            <person name="Durnford D.G."/>
            <person name="Fast N.M."/>
            <person name="Green B.R."/>
            <person name="Grisdale C."/>
            <person name="Hempe F."/>
            <person name="Henrissat B."/>
            <person name="Hoppner M.P."/>
            <person name="Ishida K.-I."/>
            <person name="Kim E."/>
            <person name="Koreny L."/>
            <person name="Kroth P.G."/>
            <person name="Liu Y."/>
            <person name="Malik S.-B."/>
            <person name="Maier U.G."/>
            <person name="McRose D."/>
            <person name="Mock T."/>
            <person name="Neilson J.A."/>
            <person name="Onodera N.T."/>
            <person name="Poole A.M."/>
            <person name="Pritham E.J."/>
            <person name="Richards T.A."/>
            <person name="Rocap G."/>
            <person name="Roy S.W."/>
            <person name="Sarai C."/>
            <person name="Schaack S."/>
            <person name="Shirato S."/>
            <person name="Slamovits C.H."/>
            <person name="Spencer D.F."/>
            <person name="Suzuki S."/>
            <person name="Worden A.Z."/>
            <person name="Zauner S."/>
            <person name="Barry K."/>
            <person name="Bell C."/>
            <person name="Bharti A.K."/>
            <person name="Crow J.A."/>
            <person name="Grimwood J."/>
            <person name="Kramer R."/>
            <person name="Lindquist E."/>
            <person name="Lucas S."/>
            <person name="Salamov A."/>
            <person name="McFadden G.I."/>
            <person name="Lane C.E."/>
            <person name="Keeling P.J."/>
            <person name="Gray M.W."/>
            <person name="Grigoriev I.V."/>
            <person name="Archibald J.M."/>
        </authorList>
    </citation>
    <scope>NUCLEOTIDE SEQUENCE</scope>
    <source>
        <strain evidence="5">CCMP2712</strain>
    </source>
</reference>
<dbReference type="GeneID" id="17302414"/>
<keyword evidence="1" id="KW-0472">Membrane</keyword>
<dbReference type="EnsemblProtists" id="EKX45779">
    <property type="protein sequence ID" value="EKX45779"/>
    <property type="gene ID" value="GUITHDRAFT_138647"/>
</dbReference>
<dbReference type="KEGG" id="gtt:GUITHDRAFT_138647"/>
<organism evidence="3">
    <name type="scientific">Guillardia theta (strain CCMP2712)</name>
    <name type="common">Cryptophyte</name>
    <dbReference type="NCBI Taxonomy" id="905079"/>
    <lineage>
        <taxon>Eukaryota</taxon>
        <taxon>Cryptophyceae</taxon>
        <taxon>Pyrenomonadales</taxon>
        <taxon>Geminigeraceae</taxon>
        <taxon>Guillardia</taxon>
    </lineage>
</organism>
<sequence length="258" mass="28911">MLRAEEERGSLALVLLEARNAANEEKITRVIRGGKLGVGLALMDMLSCYCEAMIVIFVFNTVLSDLSKAAMPRKTPCPLHEGIMIALSCSLQRDVLVIASSFAIVAAVTVYLSWRYSSFFGVSFSHVVRCLSKCGSVSISTMVICFLMVLGFVQQLYMQRRMHRQLFGVDNFVEGELAFSLHRLLELILFAPLREEVIFRFFLVLLARNRLSPSTSVLISGAFFGVIHLSNVYHPRYRTSYVIVQIVMSCLIGTFLCT</sequence>
<gene>
    <name evidence="3" type="ORF">GUITHDRAFT_138647</name>
</gene>
<keyword evidence="1" id="KW-1133">Transmembrane helix</keyword>
<feature type="transmembrane region" description="Helical" evidence="1">
    <location>
        <begin position="95"/>
        <end position="116"/>
    </location>
</feature>
<proteinExistence type="predicted"/>
<feature type="domain" description="CAAX prenyl protease 2/Lysostaphin resistance protein A-like" evidence="2">
    <location>
        <begin position="183"/>
        <end position="253"/>
    </location>
</feature>
<name>L1JCG1_GUITC</name>
<reference evidence="4" key="3">
    <citation type="submission" date="2015-06" db="UniProtKB">
        <authorList>
            <consortium name="EnsemblProtists"/>
        </authorList>
    </citation>
    <scope>IDENTIFICATION</scope>
</reference>
<evidence type="ECO:0000259" key="2">
    <source>
        <dbReference type="Pfam" id="PF02517"/>
    </source>
</evidence>
<protein>
    <recommendedName>
        <fullName evidence="2">CAAX prenyl protease 2/Lysostaphin resistance protein A-like domain-containing protein</fullName>
    </recommendedName>
</protein>
<evidence type="ECO:0000313" key="4">
    <source>
        <dbReference type="EnsemblProtists" id="EKX45779"/>
    </source>
</evidence>
<dbReference type="RefSeq" id="XP_005832759.1">
    <property type="nucleotide sequence ID" value="XM_005832702.1"/>
</dbReference>
<dbReference type="EMBL" id="JH992997">
    <property type="protein sequence ID" value="EKX45779.1"/>
    <property type="molecule type" value="Genomic_DNA"/>
</dbReference>
<dbReference type="InterPro" id="IPR003675">
    <property type="entry name" value="Rce1/LyrA-like_dom"/>
</dbReference>
<keyword evidence="5" id="KW-1185">Reference proteome</keyword>